<comment type="caution">
    <text evidence="3">The sequence shown here is derived from an EMBL/GenBank/DDBJ whole genome shotgun (WGS) entry which is preliminary data.</text>
</comment>
<organism evidence="3 4">
    <name type="scientific">Desulfolutivibrio sulfodismutans</name>
    <dbReference type="NCBI Taxonomy" id="63561"/>
    <lineage>
        <taxon>Bacteria</taxon>
        <taxon>Pseudomonadati</taxon>
        <taxon>Thermodesulfobacteriota</taxon>
        <taxon>Desulfovibrionia</taxon>
        <taxon>Desulfovibrionales</taxon>
        <taxon>Desulfovibrionaceae</taxon>
        <taxon>Desulfolutivibrio</taxon>
    </lineage>
</organism>
<evidence type="ECO:0000313" key="3">
    <source>
        <dbReference type="EMBL" id="NDY58788.1"/>
    </source>
</evidence>
<dbReference type="GO" id="GO:0004781">
    <property type="term" value="F:sulfate adenylyltransferase (ATP) activity"/>
    <property type="evidence" value="ECO:0007669"/>
    <property type="project" value="TreeGrafter"/>
</dbReference>
<gene>
    <name evidence="3" type="ORF">G3N56_18790</name>
</gene>
<name>A0A7K3NRG3_9BACT</name>
<evidence type="ECO:0000313" key="4">
    <source>
        <dbReference type="Proteomes" id="UP000469724"/>
    </source>
</evidence>
<dbReference type="PANTHER" id="PTHR42700">
    <property type="entry name" value="SULFATE ADENYLYLTRANSFERASE"/>
    <property type="match status" value="1"/>
</dbReference>
<dbReference type="EC" id="2.7.1.25" evidence="3"/>
<accession>A0A7K3NRG3</accession>
<dbReference type="GO" id="GO:0010134">
    <property type="term" value="P:sulfate assimilation via adenylyl sulfate reduction"/>
    <property type="evidence" value="ECO:0007669"/>
    <property type="project" value="TreeGrafter"/>
</dbReference>
<keyword evidence="4" id="KW-1185">Reference proteome</keyword>
<dbReference type="GO" id="GO:0004020">
    <property type="term" value="F:adenylylsulfate kinase activity"/>
    <property type="evidence" value="ECO:0007669"/>
    <property type="project" value="UniProtKB-EC"/>
</dbReference>
<sequence length="188" mass="20175">MNTGAAIWFTGLPGSGKSSVARAVAKALETAGRPVTLLSMDVRRKVYFPVPAYTEDERESAYLMFAGDAAGLVREGRVVIMDATGNRKRWRDRARALIPRFAEVFVSCPVSVAMAREASRPEGLVMAGLYAKALARKATGEEVPGLGEVVGVDVPFEDDPAAECVVDAATLSVDQARDAVLRFLDGWL</sequence>
<evidence type="ECO:0000259" key="2">
    <source>
        <dbReference type="Pfam" id="PF01583"/>
    </source>
</evidence>
<dbReference type="GO" id="GO:0005737">
    <property type="term" value="C:cytoplasm"/>
    <property type="evidence" value="ECO:0007669"/>
    <property type="project" value="TreeGrafter"/>
</dbReference>
<feature type="domain" description="APS kinase" evidence="2">
    <location>
        <begin position="4"/>
        <end position="166"/>
    </location>
</feature>
<dbReference type="Pfam" id="PF01583">
    <property type="entry name" value="APS_kinase"/>
    <property type="match status" value="1"/>
</dbReference>
<dbReference type="AlphaFoldDB" id="A0A7K3NRG3"/>
<proteinExistence type="predicted"/>
<dbReference type="PANTHER" id="PTHR42700:SF1">
    <property type="entry name" value="SULFATE ADENYLYLTRANSFERASE"/>
    <property type="match status" value="1"/>
</dbReference>
<keyword evidence="3" id="KW-0418">Kinase</keyword>
<dbReference type="InterPro" id="IPR059117">
    <property type="entry name" value="APS_kinase_dom"/>
</dbReference>
<dbReference type="RefSeq" id="WP_163303852.1">
    <property type="nucleotide sequence ID" value="NZ_JAAGRQ010000142.1"/>
</dbReference>
<dbReference type="SUPFAM" id="SSF52540">
    <property type="entry name" value="P-loop containing nucleoside triphosphate hydrolases"/>
    <property type="match status" value="1"/>
</dbReference>
<evidence type="ECO:0000256" key="1">
    <source>
        <dbReference type="ARBA" id="ARBA00022679"/>
    </source>
</evidence>
<dbReference type="GO" id="GO:0019379">
    <property type="term" value="P:sulfate assimilation, phosphoadenylyl sulfate reduction by phosphoadenylyl-sulfate reductase (thioredoxin)"/>
    <property type="evidence" value="ECO:0007669"/>
    <property type="project" value="TreeGrafter"/>
</dbReference>
<dbReference type="Proteomes" id="UP000469724">
    <property type="component" value="Unassembled WGS sequence"/>
</dbReference>
<keyword evidence="1 3" id="KW-0808">Transferase</keyword>
<dbReference type="InterPro" id="IPR027417">
    <property type="entry name" value="P-loop_NTPase"/>
</dbReference>
<reference evidence="3 4" key="1">
    <citation type="submission" date="2020-02" db="EMBL/GenBank/DDBJ databases">
        <title>Comparative genomics of sulfur disproportionating microorganisms.</title>
        <authorList>
            <person name="Ward L.M."/>
            <person name="Bertran E."/>
            <person name="Johnston D.T."/>
        </authorList>
    </citation>
    <scope>NUCLEOTIDE SEQUENCE [LARGE SCALE GENOMIC DNA]</scope>
    <source>
        <strain evidence="3 4">DSM 3696</strain>
    </source>
</reference>
<dbReference type="Gene3D" id="3.40.50.300">
    <property type="entry name" value="P-loop containing nucleotide triphosphate hydrolases"/>
    <property type="match status" value="1"/>
</dbReference>
<dbReference type="InterPro" id="IPR050512">
    <property type="entry name" value="Sulf_AdTrans/APS_kinase"/>
</dbReference>
<dbReference type="EMBL" id="JAAGRQ010000142">
    <property type="protein sequence ID" value="NDY58788.1"/>
    <property type="molecule type" value="Genomic_DNA"/>
</dbReference>
<protein>
    <submittedName>
        <fullName evidence="3">Adenylyl-sulfate kinase</fullName>
        <ecNumber evidence="3">2.7.1.25</ecNumber>
    </submittedName>
</protein>